<proteinExistence type="inferred from homology"/>
<reference evidence="7 8" key="1">
    <citation type="submission" date="2019-07" db="EMBL/GenBank/DDBJ databases">
        <title>Genomics analysis of Aphanomyces spp. identifies a new class of oomycete effector associated with host adaptation.</title>
        <authorList>
            <person name="Gaulin E."/>
        </authorList>
    </citation>
    <scope>NUCLEOTIDE SEQUENCE [LARGE SCALE GENOMIC DNA]</scope>
    <source>
        <strain evidence="7 8">ATCC 201684</strain>
    </source>
</reference>
<dbReference type="Proteomes" id="UP000481153">
    <property type="component" value="Unassembled WGS sequence"/>
</dbReference>
<evidence type="ECO:0000256" key="1">
    <source>
        <dbReference type="ARBA" id="ARBA00004123"/>
    </source>
</evidence>
<evidence type="ECO:0000256" key="2">
    <source>
        <dbReference type="ARBA" id="ARBA00010727"/>
    </source>
</evidence>
<dbReference type="PANTHER" id="PTHR10507:SF0">
    <property type="entry name" value="CELL DIVISION CONTROL PROTEIN 45 HOMOLOG"/>
    <property type="match status" value="1"/>
</dbReference>
<dbReference type="GO" id="GO:0003697">
    <property type="term" value="F:single-stranded DNA binding"/>
    <property type="evidence" value="ECO:0007669"/>
    <property type="project" value="TreeGrafter"/>
</dbReference>
<evidence type="ECO:0000313" key="8">
    <source>
        <dbReference type="Proteomes" id="UP000481153"/>
    </source>
</evidence>
<keyword evidence="4" id="KW-0539">Nucleus</keyword>
<comment type="similarity">
    <text evidence="2">Belongs to the CDC45 family.</text>
</comment>
<dbReference type="Pfam" id="PF02724">
    <property type="entry name" value="CDC45"/>
    <property type="match status" value="1"/>
</dbReference>
<dbReference type="InterPro" id="IPR003874">
    <property type="entry name" value="CDC45"/>
</dbReference>
<dbReference type="GO" id="GO:0006270">
    <property type="term" value="P:DNA replication initiation"/>
    <property type="evidence" value="ECO:0007669"/>
    <property type="project" value="InterPro"/>
</dbReference>
<evidence type="ECO:0000256" key="5">
    <source>
        <dbReference type="ARBA" id="ARBA00023306"/>
    </source>
</evidence>
<keyword evidence="3" id="KW-0235">DNA replication</keyword>
<sequence>MLWPREQFIVAYKQVLSDAIDTYGASVLLLVALDVDSIAAVSILTSLLQADMVAYSLVPVSGYKQLAEMTFSSEIRSIFLINCGAMVDVYSSLKLTDQKVYVIDSHRPLHLANVYDRHGIVVLFDDEGQAEGDFPEDGSDIEAIEQEDEGDEEEDDDDEDSDDESEGEAEVPDQDLTEPGVGAKRKRTDSDASDGTEDGVDETQEQPVDETAETIGETDGAIETTDAENEAAEADDNAADADDESNSEEEEEKSEAEEVPQNDVAEKTSGMSSKRKRRLEILQYYRGSFYGAPAATLTYELASQLNQSSQDKVWYAIVGITKQFIAQQIDADNYNMLVQKFQDEVLALPGTANEEVKDVDGTVLPSVLDGSIAFEEEYRFVLYRHWSLYQSMYYSNYVAAKLKCWQAAGKDELEVFLARMGLSLKECHQSFTFMARDLKQDLRDKFRELAPEFGLDDMFYGSFRRHFEFKHQWCAADIVYGLSALLEAPAYVTKKALAPHVPDAVDNLDDDEAPFWPHSFHLAMEALPCKSSRSCLILERGMHIAMELQQAIVHLGISILDRKLIVRVKHFRYVCLRLTEEEELLFSHASTLSKLALFLVDVHREQGKWIGKNAAPFVLISHLKARNVYLVVGVTCPERAGEIHRNTLGTAFSLAAAETGATSSYDGFETTVMELHVDDIHVFVEQLHNVMDA</sequence>
<dbReference type="GO" id="GO:0003688">
    <property type="term" value="F:DNA replication origin binding"/>
    <property type="evidence" value="ECO:0007669"/>
    <property type="project" value="TreeGrafter"/>
</dbReference>
<gene>
    <name evidence="7" type="ORF">Ae201684_004390</name>
</gene>
<feature type="compositionally biased region" description="Acidic residues" evidence="6">
    <location>
        <begin position="146"/>
        <end position="176"/>
    </location>
</feature>
<evidence type="ECO:0000256" key="6">
    <source>
        <dbReference type="SAM" id="MobiDB-lite"/>
    </source>
</evidence>
<feature type="region of interest" description="Disordered" evidence="6">
    <location>
        <begin position="146"/>
        <end position="272"/>
    </location>
</feature>
<dbReference type="EMBL" id="VJMJ01000054">
    <property type="protein sequence ID" value="KAF0740155.1"/>
    <property type="molecule type" value="Genomic_DNA"/>
</dbReference>
<dbReference type="GO" id="GO:1902977">
    <property type="term" value="P:mitotic DNA replication preinitiation complex assembly"/>
    <property type="evidence" value="ECO:0007669"/>
    <property type="project" value="TreeGrafter"/>
</dbReference>
<protein>
    <recommendedName>
        <fullName evidence="9">CDC45-like protein</fullName>
    </recommendedName>
</protein>
<evidence type="ECO:0000256" key="3">
    <source>
        <dbReference type="ARBA" id="ARBA00022705"/>
    </source>
</evidence>
<evidence type="ECO:0008006" key="9">
    <source>
        <dbReference type="Google" id="ProtNLM"/>
    </source>
</evidence>
<dbReference type="PANTHER" id="PTHR10507">
    <property type="entry name" value="CDC45-RELATED PROTEIN"/>
    <property type="match status" value="1"/>
</dbReference>
<evidence type="ECO:0000256" key="4">
    <source>
        <dbReference type="ARBA" id="ARBA00023242"/>
    </source>
</evidence>
<feature type="compositionally biased region" description="Acidic residues" evidence="6">
    <location>
        <begin position="191"/>
        <end position="212"/>
    </location>
</feature>
<comment type="caution">
    <text evidence="7">The sequence shown here is derived from an EMBL/GenBank/DDBJ whole genome shotgun (WGS) entry which is preliminary data.</text>
</comment>
<name>A0A6G0XJ66_9STRA</name>
<evidence type="ECO:0000313" key="7">
    <source>
        <dbReference type="EMBL" id="KAF0740155.1"/>
    </source>
</evidence>
<dbReference type="VEuPathDB" id="FungiDB:AeMF1_003789"/>
<keyword evidence="5" id="KW-0131">Cell cycle</keyword>
<organism evidence="7 8">
    <name type="scientific">Aphanomyces euteiches</name>
    <dbReference type="NCBI Taxonomy" id="100861"/>
    <lineage>
        <taxon>Eukaryota</taxon>
        <taxon>Sar</taxon>
        <taxon>Stramenopiles</taxon>
        <taxon>Oomycota</taxon>
        <taxon>Saprolegniomycetes</taxon>
        <taxon>Saprolegniales</taxon>
        <taxon>Verrucalvaceae</taxon>
        <taxon>Aphanomyces</taxon>
    </lineage>
</organism>
<comment type="subcellular location">
    <subcellularLocation>
        <location evidence="1">Nucleus</location>
    </subcellularLocation>
</comment>
<keyword evidence="8" id="KW-1185">Reference proteome</keyword>
<dbReference type="GO" id="GO:0000727">
    <property type="term" value="P:double-strand break repair via break-induced replication"/>
    <property type="evidence" value="ECO:0007669"/>
    <property type="project" value="TreeGrafter"/>
</dbReference>
<accession>A0A6G0XJ66</accession>
<dbReference type="GO" id="GO:0031261">
    <property type="term" value="C:DNA replication preinitiation complex"/>
    <property type="evidence" value="ECO:0007669"/>
    <property type="project" value="TreeGrafter"/>
</dbReference>
<feature type="compositionally biased region" description="Acidic residues" evidence="6">
    <location>
        <begin position="225"/>
        <end position="260"/>
    </location>
</feature>
<dbReference type="GO" id="GO:0003682">
    <property type="term" value="F:chromatin binding"/>
    <property type="evidence" value="ECO:0007669"/>
    <property type="project" value="TreeGrafter"/>
</dbReference>
<dbReference type="AlphaFoldDB" id="A0A6G0XJ66"/>